<feature type="compositionally biased region" description="Low complexity" evidence="5">
    <location>
        <begin position="107"/>
        <end position="118"/>
    </location>
</feature>
<dbReference type="Proteomes" id="UP000054107">
    <property type="component" value="Unassembled WGS sequence"/>
</dbReference>
<evidence type="ECO:0000259" key="6">
    <source>
        <dbReference type="PROSITE" id="PS51886"/>
    </source>
</evidence>
<dbReference type="OrthoDB" id="26679at2759"/>
<proteinExistence type="inferred from homology"/>
<feature type="domain" description="TLDc" evidence="6">
    <location>
        <begin position="253"/>
        <end position="421"/>
    </location>
</feature>
<feature type="region of interest" description="Disordered" evidence="5">
    <location>
        <begin position="1"/>
        <end position="26"/>
    </location>
</feature>
<dbReference type="AlphaFoldDB" id="A0A0B7MV94"/>
<organism evidence="7 8">
    <name type="scientific">Parasitella parasitica</name>
    <dbReference type="NCBI Taxonomy" id="35722"/>
    <lineage>
        <taxon>Eukaryota</taxon>
        <taxon>Fungi</taxon>
        <taxon>Fungi incertae sedis</taxon>
        <taxon>Mucoromycota</taxon>
        <taxon>Mucoromycotina</taxon>
        <taxon>Mucoromycetes</taxon>
        <taxon>Mucorales</taxon>
        <taxon>Mucorineae</taxon>
        <taxon>Mucoraceae</taxon>
        <taxon>Parasitella</taxon>
    </lineage>
</organism>
<protein>
    <recommendedName>
        <fullName evidence="4">Oxidation resistance protein 1</fullName>
    </recommendedName>
</protein>
<dbReference type="GO" id="GO:0005739">
    <property type="term" value="C:mitochondrion"/>
    <property type="evidence" value="ECO:0007669"/>
    <property type="project" value="UniProtKB-SubCell"/>
</dbReference>
<dbReference type="GO" id="GO:0005634">
    <property type="term" value="C:nucleus"/>
    <property type="evidence" value="ECO:0007669"/>
    <property type="project" value="TreeGrafter"/>
</dbReference>
<dbReference type="EMBL" id="LN719137">
    <property type="protein sequence ID" value="CEP07240.1"/>
    <property type="molecule type" value="Genomic_DNA"/>
</dbReference>
<keyword evidence="8" id="KW-1185">Reference proteome</keyword>
<gene>
    <name evidence="7" type="primary">PARPA_00520.1 scaffold 888</name>
</gene>
<dbReference type="Pfam" id="PF07534">
    <property type="entry name" value="TLD"/>
    <property type="match status" value="1"/>
</dbReference>
<dbReference type="InterPro" id="IPR006571">
    <property type="entry name" value="TLDc_dom"/>
</dbReference>
<dbReference type="SMART" id="SM00584">
    <property type="entry name" value="TLDc"/>
    <property type="match status" value="1"/>
</dbReference>
<sequence length="422" mass="46286">MKRLSSTSASSTAHRHHHHHSHSFSYTANKERLFPLHRSITEDDKYHHSNASPIMRFVRKLLGLAGPSSTVLSTTTKVAAAAAGVSPAAAAATATTTRPKAWHKSKSTTSITKSSVTSSHQHSTLHAYASAEISAAAAAASTTPRKPTTITIVTPKPCILSSSIMEWDQQQQALEDDVISVSSSESSASSSSGTMDSSISSISNTKATTTSAAVDALVTASLIPTLKTKSTDEFDNIPPIRLTGRQYDDLNAAVLTETIAELVRPYIPRRFRIAQTWDLLYSLDQHGVSLGTLYYRMKDFEGPCIMTIKDAEEQIFGAYLSHPFSSQSHYYGTGECFLWKLNQQQEQQPKIKVFPWTGKNDYMMLSDSDFIAIGGGDGKFGLWLDSEFDKGYSNTCPTFDNESLTLRPEFQCMEMEIWGLCI</sequence>
<evidence type="ECO:0000313" key="7">
    <source>
        <dbReference type="EMBL" id="CEP07240.1"/>
    </source>
</evidence>
<dbReference type="PANTHER" id="PTHR23354">
    <property type="entry name" value="NUCLEOLAR PROTEIN 7/ESTROGEN RECEPTOR COACTIVATOR-RELATED"/>
    <property type="match status" value="1"/>
</dbReference>
<dbReference type="STRING" id="35722.A0A0B7MV94"/>
<feature type="compositionally biased region" description="Basic residues" evidence="5">
    <location>
        <begin position="13"/>
        <end position="22"/>
    </location>
</feature>
<comment type="subcellular location">
    <subcellularLocation>
        <location evidence="1">Mitochondrion</location>
    </subcellularLocation>
</comment>
<feature type="compositionally biased region" description="Low complexity" evidence="5">
    <location>
        <begin position="1"/>
        <end position="12"/>
    </location>
</feature>
<accession>A0A0B7MV94</accession>
<dbReference type="PROSITE" id="PS51886">
    <property type="entry name" value="TLDC"/>
    <property type="match status" value="1"/>
</dbReference>
<comment type="similarity">
    <text evidence="2">Belongs to the OXR1 family.</text>
</comment>
<name>A0A0B7MV94_9FUNG</name>
<keyword evidence="3" id="KW-0496">Mitochondrion</keyword>
<feature type="region of interest" description="Disordered" evidence="5">
    <location>
        <begin position="179"/>
        <end position="201"/>
    </location>
</feature>
<evidence type="ECO:0000313" key="8">
    <source>
        <dbReference type="Proteomes" id="UP000054107"/>
    </source>
</evidence>
<dbReference type="PANTHER" id="PTHR23354:SF62">
    <property type="entry name" value="MUSTARD, ISOFORM V"/>
    <property type="match status" value="1"/>
</dbReference>
<dbReference type="GO" id="GO:0006979">
    <property type="term" value="P:response to oxidative stress"/>
    <property type="evidence" value="ECO:0007669"/>
    <property type="project" value="TreeGrafter"/>
</dbReference>
<feature type="region of interest" description="Disordered" evidence="5">
    <location>
        <begin position="96"/>
        <end position="118"/>
    </location>
</feature>
<evidence type="ECO:0000256" key="3">
    <source>
        <dbReference type="ARBA" id="ARBA00023128"/>
    </source>
</evidence>
<reference evidence="7 8" key="1">
    <citation type="submission" date="2014-09" db="EMBL/GenBank/DDBJ databases">
        <authorList>
            <person name="Ellenberger Sabrina"/>
        </authorList>
    </citation>
    <scope>NUCLEOTIDE SEQUENCE [LARGE SCALE GENOMIC DNA]</scope>
    <source>
        <strain evidence="7 8">CBS 412.66</strain>
    </source>
</reference>
<evidence type="ECO:0000256" key="5">
    <source>
        <dbReference type="SAM" id="MobiDB-lite"/>
    </source>
</evidence>
<evidence type="ECO:0000256" key="2">
    <source>
        <dbReference type="ARBA" id="ARBA00009540"/>
    </source>
</evidence>
<evidence type="ECO:0000256" key="1">
    <source>
        <dbReference type="ARBA" id="ARBA00004173"/>
    </source>
</evidence>
<evidence type="ECO:0000256" key="4">
    <source>
        <dbReference type="ARBA" id="ARBA00040604"/>
    </source>
</evidence>